<keyword evidence="2" id="KW-0472">Membrane</keyword>
<dbReference type="AlphaFoldDB" id="A0A6H9V757"/>
<gene>
    <name evidence="3" type="ORF">F7R91_03955</name>
</gene>
<protein>
    <submittedName>
        <fullName evidence="3">Uncharacterized protein</fullName>
    </submittedName>
</protein>
<evidence type="ECO:0000313" key="4">
    <source>
        <dbReference type="Proteomes" id="UP000442707"/>
    </source>
</evidence>
<reference evidence="3 4" key="1">
    <citation type="submission" date="2019-09" db="EMBL/GenBank/DDBJ databases">
        <title>Screening of Novel Bioactive Compounds from Soil-Associated.</title>
        <authorList>
            <person name="Zhao S."/>
        </authorList>
    </citation>
    <scope>NUCLEOTIDE SEQUENCE [LARGE SCALE GENOMIC DNA]</scope>
    <source>
        <strain evidence="3 4">HIT-DPA4</strain>
    </source>
</reference>
<evidence type="ECO:0000256" key="1">
    <source>
        <dbReference type="SAM" id="MobiDB-lite"/>
    </source>
</evidence>
<organism evidence="3 4">
    <name type="scientific">Streptomyces luteolifulvus</name>
    <dbReference type="NCBI Taxonomy" id="2615112"/>
    <lineage>
        <taxon>Bacteria</taxon>
        <taxon>Bacillati</taxon>
        <taxon>Actinomycetota</taxon>
        <taxon>Actinomycetes</taxon>
        <taxon>Kitasatosporales</taxon>
        <taxon>Streptomycetaceae</taxon>
        <taxon>Streptomyces</taxon>
    </lineage>
</organism>
<evidence type="ECO:0000256" key="2">
    <source>
        <dbReference type="SAM" id="Phobius"/>
    </source>
</evidence>
<dbReference type="Proteomes" id="UP000442707">
    <property type="component" value="Unassembled WGS sequence"/>
</dbReference>
<feature type="region of interest" description="Disordered" evidence="1">
    <location>
        <begin position="62"/>
        <end position="90"/>
    </location>
</feature>
<comment type="caution">
    <text evidence="3">The sequence shown here is derived from an EMBL/GenBank/DDBJ whole genome shotgun (WGS) entry which is preliminary data.</text>
</comment>
<proteinExistence type="predicted"/>
<accession>A0A6H9V757</accession>
<feature type="transmembrane region" description="Helical" evidence="2">
    <location>
        <begin position="6"/>
        <end position="26"/>
    </location>
</feature>
<evidence type="ECO:0000313" key="3">
    <source>
        <dbReference type="EMBL" id="KAB1149987.1"/>
    </source>
</evidence>
<keyword evidence="2" id="KW-1133">Transmembrane helix</keyword>
<sequence>MDATTVGIGVTVAAVLLVTVAVLFAVSRLFRKVEQAVCRTRVAESASRSALRARASARVCLRPPTRSPTCSSWPNCVARSPPDRPPAGPS</sequence>
<keyword evidence="2" id="KW-0812">Transmembrane</keyword>
<dbReference type="EMBL" id="VZRB01000002">
    <property type="protein sequence ID" value="KAB1149987.1"/>
    <property type="molecule type" value="Genomic_DNA"/>
</dbReference>
<keyword evidence="4" id="KW-1185">Reference proteome</keyword>
<name>A0A6H9V757_9ACTN</name>